<dbReference type="AlphaFoldDB" id="A0A2U1B611"/>
<dbReference type="Proteomes" id="UP000245466">
    <property type="component" value="Unassembled WGS sequence"/>
</dbReference>
<dbReference type="EMBL" id="QEKI01000001">
    <property type="protein sequence ID" value="PVY44100.1"/>
    <property type="molecule type" value="Genomic_DNA"/>
</dbReference>
<comment type="caution">
    <text evidence="1">The sequence shown here is derived from an EMBL/GenBank/DDBJ whole genome shotgun (WGS) entry which is preliminary data.</text>
</comment>
<name>A0A2U1B611_9BACT</name>
<evidence type="ECO:0000313" key="2">
    <source>
        <dbReference type="Proteomes" id="UP000245466"/>
    </source>
</evidence>
<gene>
    <name evidence="1" type="ORF">C8E01_101464</name>
</gene>
<reference evidence="1 2" key="1">
    <citation type="submission" date="2018-04" db="EMBL/GenBank/DDBJ databases">
        <title>Genomic Encyclopedia of Type Strains, Phase IV (KMG-IV): sequencing the most valuable type-strain genomes for metagenomic binning, comparative biology and taxonomic classification.</title>
        <authorList>
            <person name="Goeker M."/>
        </authorList>
    </citation>
    <scope>NUCLEOTIDE SEQUENCE [LARGE SCALE GENOMIC DNA]</scope>
    <source>
        <strain evidence="1 2">DSM 100231</strain>
    </source>
</reference>
<protein>
    <submittedName>
        <fullName evidence="1">Uncharacterized protein</fullName>
    </submittedName>
</protein>
<proteinExistence type="predicted"/>
<keyword evidence="2" id="KW-1185">Reference proteome</keyword>
<sequence>MRIADRLGYFGSRLVKRQPTGNGGLPFFVTKLYTDKHQARAPVHKTRCCAIPDCSPFELQPPAAPVLCFRYRWTLKEKICITRKKRDDMSGTNAHIVRTHATKWGSRTFAAVGKNPDLL</sequence>
<evidence type="ECO:0000313" key="1">
    <source>
        <dbReference type="EMBL" id="PVY44100.1"/>
    </source>
</evidence>
<accession>A0A2U1B611</accession>
<organism evidence="1 2">
    <name type="scientific">Pontibacter virosus</name>
    <dbReference type="NCBI Taxonomy" id="1765052"/>
    <lineage>
        <taxon>Bacteria</taxon>
        <taxon>Pseudomonadati</taxon>
        <taxon>Bacteroidota</taxon>
        <taxon>Cytophagia</taxon>
        <taxon>Cytophagales</taxon>
        <taxon>Hymenobacteraceae</taxon>
        <taxon>Pontibacter</taxon>
    </lineage>
</organism>